<dbReference type="EMBL" id="CAJNON010000297">
    <property type="protein sequence ID" value="CAF1177776.1"/>
    <property type="molecule type" value="Genomic_DNA"/>
</dbReference>
<dbReference type="Pfam" id="PF00668">
    <property type="entry name" value="Condensation"/>
    <property type="match status" value="1"/>
</dbReference>
<feature type="domain" description="AMP-dependent synthetase/ligase" evidence="3">
    <location>
        <begin position="24"/>
        <end position="256"/>
    </location>
</feature>
<dbReference type="Gene3D" id="3.30.559.10">
    <property type="entry name" value="Chloramphenicol acetyltransferase-like domain"/>
    <property type="match status" value="1"/>
</dbReference>
<dbReference type="Pfam" id="PF00501">
    <property type="entry name" value="AMP-binding"/>
    <property type="match status" value="1"/>
</dbReference>
<dbReference type="GO" id="GO:0044550">
    <property type="term" value="P:secondary metabolite biosynthetic process"/>
    <property type="evidence" value="ECO:0007669"/>
    <property type="project" value="TreeGrafter"/>
</dbReference>
<gene>
    <name evidence="5" type="ORF">VCS650_LOCUS24305</name>
</gene>
<dbReference type="PROSITE" id="PS00455">
    <property type="entry name" value="AMP_BINDING"/>
    <property type="match status" value="1"/>
</dbReference>
<dbReference type="GO" id="GO:0031177">
    <property type="term" value="F:phosphopantetheine binding"/>
    <property type="evidence" value="ECO:0007669"/>
    <property type="project" value="TreeGrafter"/>
</dbReference>
<comment type="caution">
    <text evidence="5">The sequence shown here is derived from an EMBL/GenBank/DDBJ whole genome shotgun (WGS) entry which is preliminary data.</text>
</comment>
<keyword evidence="1" id="KW-0596">Phosphopantetheine</keyword>
<evidence type="ECO:0000313" key="5">
    <source>
        <dbReference type="EMBL" id="CAF1177776.1"/>
    </source>
</evidence>
<dbReference type="GO" id="GO:0003824">
    <property type="term" value="F:catalytic activity"/>
    <property type="evidence" value="ECO:0007669"/>
    <property type="project" value="InterPro"/>
</dbReference>
<accession>A0A814UPL6</accession>
<dbReference type="Gene3D" id="3.30.559.30">
    <property type="entry name" value="Nonribosomal peptide synthetase, condensation domain"/>
    <property type="match status" value="1"/>
</dbReference>
<dbReference type="InterPro" id="IPR023213">
    <property type="entry name" value="CAT-like_dom_sf"/>
</dbReference>
<dbReference type="GO" id="GO:0005737">
    <property type="term" value="C:cytoplasm"/>
    <property type="evidence" value="ECO:0007669"/>
    <property type="project" value="TreeGrafter"/>
</dbReference>
<dbReference type="Gene3D" id="3.40.50.12780">
    <property type="entry name" value="N-terminal domain of ligase-like"/>
    <property type="match status" value="1"/>
</dbReference>
<dbReference type="Proteomes" id="UP000663891">
    <property type="component" value="Unassembled WGS sequence"/>
</dbReference>
<dbReference type="OrthoDB" id="408177at2759"/>
<dbReference type="PANTHER" id="PTHR45527">
    <property type="entry name" value="NONRIBOSOMAL PEPTIDE SYNTHETASE"/>
    <property type="match status" value="1"/>
</dbReference>
<dbReference type="InterPro" id="IPR045851">
    <property type="entry name" value="AMP-bd_C_sf"/>
</dbReference>
<dbReference type="InterPro" id="IPR020845">
    <property type="entry name" value="AMP-binding_CS"/>
</dbReference>
<protein>
    <submittedName>
        <fullName evidence="5">Uncharacterized protein</fullName>
    </submittedName>
</protein>
<evidence type="ECO:0000259" key="4">
    <source>
        <dbReference type="Pfam" id="PF00668"/>
    </source>
</evidence>
<dbReference type="InterPro" id="IPR001242">
    <property type="entry name" value="Condensation_dom"/>
</dbReference>
<dbReference type="InterPro" id="IPR000873">
    <property type="entry name" value="AMP-dep_synth/lig_dom"/>
</dbReference>
<dbReference type="SUPFAM" id="SSF52777">
    <property type="entry name" value="CoA-dependent acyltransferases"/>
    <property type="match status" value="2"/>
</dbReference>
<dbReference type="SUPFAM" id="SSF56801">
    <property type="entry name" value="Acetyl-CoA synthetase-like"/>
    <property type="match status" value="2"/>
</dbReference>
<sequence>MSSMNTEETDALTDDDLARLSNVDVIKTSSAFLNCTSGSTGKPKIVEHTHGSLTYFLHSMNEAYQFRSTDNILQLASCQWVNHVWEVTFSLCFGSTLVLLHPGGQLDVDYLLQIMMKKEIGALASLPSTARLLAEHAATKSNRNVSCFASLRAYIIGGSIVAKHHIMPLLRVVEHQQPLPRIMIALGTAETSGIVHHVMNWNLLQISKDWDTLPIGKSLPGRQCFLRDTNGQQRITMHDIVGELCVVADNGVFKCYRGDPILTSRTKVILPDISTTNSSYVRTGDLCRYNKDGDIVYAGREDFRVTPLLRYNGVFKCYRGDPILTSRTKVILPDISTTNSSYVRTGDLCRYNKDGDIIYVGREDFRVKIYGQLVEPEVIEQLVLKATDIVKACIVRKEQIQEVNNEYLSCHLLVTSDVDSHDLIHQIEVYCRKYLPSFMVPVTWQMHSEFPLTPSGKIARKQLGEIKPENNIGQTQTDVSIKRLRQALQRVIHKHAILHTSFHLNTHTNKWFQRIEPLTKDNEGFTFVVSEGVENYDEINRLIMGEFSIQGLFDTKRGQLVRLHIVRRTKTPLINEDLLQVNDIVIFSIRHEAIDGTSTGIFLSDLAQSYDTGELVIDSNAISYLDYTIYQSGIDRSASIAYWETYFDGIGPAAIRAMSRIPSDRSWSLNPYKITMSIPIIFHLDNYITSAMVKCARENNVTIANLCLACHYAFLIQLTDEWDLAVFCTAVKRPLEPEAANILGPCADYIICRVILDDKTNPTFCTLLEKTHNTMMESFDHLFAEEDILSKDLTEMLRVGRQHSNFQFDEMLQDVALDNNARLQLLLNPSDGMPAAIWWRFAANIHFGAYVIYDSKVEKLSYAFVFSTATYEQSTAIRYATQFQAMLERIFGEKTQPIDHQIKPLSFWLKQATTTLN</sequence>
<dbReference type="InterPro" id="IPR042099">
    <property type="entry name" value="ANL_N_sf"/>
</dbReference>
<evidence type="ECO:0000256" key="1">
    <source>
        <dbReference type="ARBA" id="ARBA00022450"/>
    </source>
</evidence>
<name>A0A814UPL6_9BILA</name>
<feature type="domain" description="Condensation" evidence="4">
    <location>
        <begin position="477"/>
        <end position="899"/>
    </location>
</feature>
<evidence type="ECO:0000259" key="3">
    <source>
        <dbReference type="Pfam" id="PF00501"/>
    </source>
</evidence>
<organism evidence="5 6">
    <name type="scientific">Adineta steineri</name>
    <dbReference type="NCBI Taxonomy" id="433720"/>
    <lineage>
        <taxon>Eukaryota</taxon>
        <taxon>Metazoa</taxon>
        <taxon>Spiralia</taxon>
        <taxon>Gnathifera</taxon>
        <taxon>Rotifera</taxon>
        <taxon>Eurotatoria</taxon>
        <taxon>Bdelloidea</taxon>
        <taxon>Adinetida</taxon>
        <taxon>Adinetidae</taxon>
        <taxon>Adineta</taxon>
    </lineage>
</organism>
<reference evidence="5" key="1">
    <citation type="submission" date="2021-02" db="EMBL/GenBank/DDBJ databases">
        <authorList>
            <person name="Nowell W R."/>
        </authorList>
    </citation>
    <scope>NUCLEOTIDE SEQUENCE</scope>
</reference>
<evidence type="ECO:0000256" key="2">
    <source>
        <dbReference type="ARBA" id="ARBA00022553"/>
    </source>
</evidence>
<dbReference type="Gene3D" id="2.30.38.10">
    <property type="entry name" value="Luciferase, Domain 3"/>
    <property type="match status" value="1"/>
</dbReference>
<keyword evidence="2" id="KW-0597">Phosphoprotein</keyword>
<dbReference type="PANTHER" id="PTHR45527:SF1">
    <property type="entry name" value="FATTY ACID SYNTHASE"/>
    <property type="match status" value="1"/>
</dbReference>
<dbReference type="GO" id="GO:0043041">
    <property type="term" value="P:amino acid activation for nonribosomal peptide biosynthetic process"/>
    <property type="evidence" value="ECO:0007669"/>
    <property type="project" value="TreeGrafter"/>
</dbReference>
<evidence type="ECO:0000313" key="6">
    <source>
        <dbReference type="Proteomes" id="UP000663891"/>
    </source>
</evidence>
<dbReference type="AlphaFoldDB" id="A0A814UPL6"/>
<proteinExistence type="predicted"/>
<dbReference type="Gene3D" id="3.30.300.30">
    <property type="match status" value="1"/>
</dbReference>